<evidence type="ECO:0000256" key="7">
    <source>
        <dbReference type="ARBA" id="ARBA00023274"/>
    </source>
</evidence>
<feature type="binding site" evidence="9">
    <location>
        <begin position="107"/>
        <end position="114"/>
    </location>
    <ligand>
        <name>GTP</name>
        <dbReference type="ChEBI" id="CHEBI:37565"/>
    </ligand>
</feature>
<evidence type="ECO:0000256" key="3">
    <source>
        <dbReference type="ARBA" id="ARBA00022801"/>
    </source>
</evidence>
<dbReference type="InterPro" id="IPR022941">
    <property type="entry name" value="SRP54"/>
</dbReference>
<evidence type="ECO:0000256" key="4">
    <source>
        <dbReference type="ARBA" id="ARBA00022884"/>
    </source>
</evidence>
<dbReference type="PANTHER" id="PTHR11564">
    <property type="entry name" value="SIGNAL RECOGNITION PARTICLE 54K PROTEIN SRP54"/>
    <property type="match status" value="1"/>
</dbReference>
<comment type="subcellular location">
    <subcellularLocation>
        <location evidence="9">Cytoplasm</location>
    </subcellularLocation>
    <text evidence="9">The SRP-RNC complex is targeted to the cytoplasmic membrane.</text>
</comment>
<evidence type="ECO:0000256" key="2">
    <source>
        <dbReference type="ARBA" id="ARBA00022741"/>
    </source>
</evidence>
<gene>
    <name evidence="9" type="primary">ffh</name>
    <name evidence="11" type="ORF">SAMN05660284_01670</name>
</gene>
<dbReference type="CDD" id="cd18539">
    <property type="entry name" value="SRP_G"/>
    <property type="match status" value="1"/>
</dbReference>
<dbReference type="Gene3D" id="3.40.50.300">
    <property type="entry name" value="P-loop containing nucleotide triphosphate hydrolases"/>
    <property type="match status" value="1"/>
</dbReference>
<dbReference type="InterPro" id="IPR013822">
    <property type="entry name" value="Signal_recog_particl_SRP54_hlx"/>
</dbReference>
<reference evidence="12" key="1">
    <citation type="submission" date="2016-10" db="EMBL/GenBank/DDBJ databases">
        <authorList>
            <person name="Varghese N."/>
            <person name="Submissions S."/>
        </authorList>
    </citation>
    <scope>NUCLEOTIDE SEQUENCE [LARGE SCALE GENOMIC DNA]</scope>
    <source>
        <strain evidence="12">DSM 6150</strain>
    </source>
</reference>
<dbReference type="Gene3D" id="1.10.260.30">
    <property type="entry name" value="Signal recognition particle, SRP54 subunit, M-domain"/>
    <property type="match status" value="1"/>
</dbReference>
<keyword evidence="7 9" id="KW-0687">Ribonucleoprotein</keyword>
<dbReference type="EMBL" id="FOVE01000011">
    <property type="protein sequence ID" value="SFN52224.1"/>
    <property type="molecule type" value="Genomic_DNA"/>
</dbReference>
<dbReference type="FunFam" id="3.40.50.300:FF:000022">
    <property type="entry name" value="Signal recognition particle 54 kDa subunit"/>
    <property type="match status" value="1"/>
</dbReference>
<dbReference type="SMART" id="SM00382">
    <property type="entry name" value="AAA"/>
    <property type="match status" value="1"/>
</dbReference>
<evidence type="ECO:0000256" key="1">
    <source>
        <dbReference type="ARBA" id="ARBA00005450"/>
    </source>
</evidence>
<dbReference type="STRING" id="83765.SAMN05660284_01670"/>
<feature type="domain" description="SRP54-type proteins GTP-binding" evidence="10">
    <location>
        <begin position="269"/>
        <end position="282"/>
    </location>
</feature>
<protein>
    <recommendedName>
        <fullName evidence="9">Signal recognition particle protein</fullName>
        <ecNumber evidence="9">3.6.5.4</ecNumber>
    </recommendedName>
    <alternativeName>
        <fullName evidence="9">Fifty-four homolog</fullName>
    </alternativeName>
</protein>
<dbReference type="Proteomes" id="UP000242869">
    <property type="component" value="Unassembled WGS sequence"/>
</dbReference>
<dbReference type="RefSeq" id="WP_091194399.1">
    <property type="nucleotide sequence ID" value="NZ_FOVE01000011.1"/>
</dbReference>
<evidence type="ECO:0000256" key="6">
    <source>
        <dbReference type="ARBA" id="ARBA00023135"/>
    </source>
</evidence>
<dbReference type="Pfam" id="PF02978">
    <property type="entry name" value="SRP_SPB"/>
    <property type="match status" value="1"/>
</dbReference>
<dbReference type="InterPro" id="IPR004780">
    <property type="entry name" value="SRP"/>
</dbReference>
<dbReference type="SUPFAM" id="SSF52540">
    <property type="entry name" value="P-loop containing nucleoside triphosphate hydrolases"/>
    <property type="match status" value="1"/>
</dbReference>
<comment type="similarity">
    <text evidence="1 9">Belongs to the GTP-binding SRP family. SRP54 subfamily.</text>
</comment>
<evidence type="ECO:0000313" key="11">
    <source>
        <dbReference type="EMBL" id="SFN52224.1"/>
    </source>
</evidence>
<dbReference type="PROSITE" id="PS00300">
    <property type="entry name" value="SRP54"/>
    <property type="match status" value="1"/>
</dbReference>
<dbReference type="GO" id="GO:0008312">
    <property type="term" value="F:7S RNA binding"/>
    <property type="evidence" value="ECO:0007669"/>
    <property type="project" value="InterPro"/>
</dbReference>
<dbReference type="GO" id="GO:0005525">
    <property type="term" value="F:GTP binding"/>
    <property type="evidence" value="ECO:0007669"/>
    <property type="project" value="UniProtKB-UniRule"/>
</dbReference>
<accession>A0A1I4ZPP2</accession>
<dbReference type="InterPro" id="IPR027417">
    <property type="entry name" value="P-loop_NTPase"/>
</dbReference>
<evidence type="ECO:0000256" key="8">
    <source>
        <dbReference type="ARBA" id="ARBA00048027"/>
    </source>
</evidence>
<keyword evidence="5 9" id="KW-0342">GTP-binding</keyword>
<evidence type="ECO:0000259" key="10">
    <source>
        <dbReference type="PROSITE" id="PS00300"/>
    </source>
</evidence>
<keyword evidence="12" id="KW-1185">Reference proteome</keyword>
<evidence type="ECO:0000313" key="12">
    <source>
        <dbReference type="Proteomes" id="UP000242869"/>
    </source>
</evidence>
<keyword evidence="9" id="KW-0963">Cytoplasm</keyword>
<dbReference type="Gene3D" id="1.20.120.140">
    <property type="entry name" value="Signal recognition particle SRP54, nucleotide-binding domain"/>
    <property type="match status" value="1"/>
</dbReference>
<dbReference type="EC" id="3.6.5.4" evidence="9"/>
<keyword evidence="2 9" id="KW-0547">Nucleotide-binding</keyword>
<dbReference type="InterPro" id="IPR000897">
    <property type="entry name" value="SRP54_GTPase_dom"/>
</dbReference>
<dbReference type="Pfam" id="PF02881">
    <property type="entry name" value="SRP54_N"/>
    <property type="match status" value="1"/>
</dbReference>
<dbReference type="GO" id="GO:0006614">
    <property type="term" value="P:SRP-dependent cotranslational protein targeting to membrane"/>
    <property type="evidence" value="ECO:0007669"/>
    <property type="project" value="InterPro"/>
</dbReference>
<dbReference type="NCBIfam" id="TIGR00959">
    <property type="entry name" value="ffh"/>
    <property type="match status" value="1"/>
</dbReference>
<comment type="subunit">
    <text evidence="9">Part of the signal recognition particle protein translocation system, which is composed of SRP and FtsY. SRP is a ribonucleoprotein composed of Ffh and a 4.5S RNA molecule.</text>
</comment>
<dbReference type="InterPro" id="IPR004125">
    <property type="entry name" value="Signal_recog_particle_SRP54_M"/>
</dbReference>
<dbReference type="SMART" id="SM00963">
    <property type="entry name" value="SRP54_N"/>
    <property type="match status" value="1"/>
</dbReference>
<keyword evidence="6 9" id="KW-0733">Signal recognition particle</keyword>
<dbReference type="GO" id="GO:0003924">
    <property type="term" value="F:GTPase activity"/>
    <property type="evidence" value="ECO:0007669"/>
    <property type="project" value="UniProtKB-UniRule"/>
</dbReference>
<comment type="catalytic activity">
    <reaction evidence="8 9">
        <text>GTP + H2O = GDP + phosphate + H(+)</text>
        <dbReference type="Rhea" id="RHEA:19669"/>
        <dbReference type="ChEBI" id="CHEBI:15377"/>
        <dbReference type="ChEBI" id="CHEBI:15378"/>
        <dbReference type="ChEBI" id="CHEBI:37565"/>
        <dbReference type="ChEBI" id="CHEBI:43474"/>
        <dbReference type="ChEBI" id="CHEBI:58189"/>
        <dbReference type="EC" id="3.6.5.4"/>
    </reaction>
</comment>
<comment type="function">
    <text evidence="9">Involved in targeting and insertion of nascent membrane proteins into the cytoplasmic membrane. Binds to the hydrophobic signal sequence of the ribosome-nascent chain (RNC) as it emerges from the ribosomes. The SRP-RNC complex is then targeted to the cytoplasmic membrane where it interacts with the SRP receptor FtsY. Interaction with FtsY leads to the transfer of the RNC complex to the Sec translocase for insertion into the membrane, the hydrolysis of GTP by both Ffh and FtsY, and the dissociation of the SRP-FtsY complex into the individual components.</text>
</comment>
<organism evidence="11 12">
    <name type="scientific">Formivibrio citricus</name>
    <dbReference type="NCBI Taxonomy" id="83765"/>
    <lineage>
        <taxon>Bacteria</taxon>
        <taxon>Pseudomonadati</taxon>
        <taxon>Pseudomonadota</taxon>
        <taxon>Betaproteobacteria</taxon>
        <taxon>Neisseriales</taxon>
        <taxon>Chitinibacteraceae</taxon>
        <taxon>Formivibrio</taxon>
    </lineage>
</organism>
<keyword evidence="3 9" id="KW-0378">Hydrolase</keyword>
<dbReference type="HAMAP" id="MF_00306">
    <property type="entry name" value="SRP54"/>
    <property type="match status" value="1"/>
</dbReference>
<keyword evidence="4 9" id="KW-0694">RNA-binding</keyword>
<feature type="binding site" evidence="9">
    <location>
        <begin position="248"/>
        <end position="251"/>
    </location>
    <ligand>
        <name>GTP</name>
        <dbReference type="ChEBI" id="CHEBI:37565"/>
    </ligand>
</feature>
<dbReference type="SMART" id="SM00962">
    <property type="entry name" value="SRP54"/>
    <property type="match status" value="1"/>
</dbReference>
<name>A0A1I4ZPP2_9NEIS</name>
<dbReference type="OrthoDB" id="9804720at2"/>
<comment type="domain">
    <text evidence="9">Composed of three domains: the N-terminal N domain, which is responsible for interactions with the ribosome, the central G domain, which binds GTP, and the C-terminal M domain, which binds the RNA and the signal sequence of the RNC.</text>
</comment>
<feature type="binding site" evidence="9">
    <location>
        <begin position="190"/>
        <end position="194"/>
    </location>
    <ligand>
        <name>GTP</name>
        <dbReference type="ChEBI" id="CHEBI:37565"/>
    </ligand>
</feature>
<dbReference type="PANTHER" id="PTHR11564:SF5">
    <property type="entry name" value="SIGNAL RECOGNITION PARTICLE SUBUNIT SRP54"/>
    <property type="match status" value="1"/>
</dbReference>
<dbReference type="InterPro" id="IPR042101">
    <property type="entry name" value="SRP54_N_sf"/>
</dbReference>
<dbReference type="InterPro" id="IPR036891">
    <property type="entry name" value="Signal_recog_part_SRP54_M_sf"/>
</dbReference>
<dbReference type="Pfam" id="PF00448">
    <property type="entry name" value="SRP54"/>
    <property type="match status" value="1"/>
</dbReference>
<evidence type="ECO:0000256" key="5">
    <source>
        <dbReference type="ARBA" id="ARBA00023134"/>
    </source>
</evidence>
<dbReference type="SUPFAM" id="SSF47446">
    <property type="entry name" value="Signal peptide-binding domain"/>
    <property type="match status" value="1"/>
</dbReference>
<evidence type="ECO:0000256" key="9">
    <source>
        <dbReference type="HAMAP-Rule" id="MF_00306"/>
    </source>
</evidence>
<dbReference type="GO" id="GO:0048500">
    <property type="term" value="C:signal recognition particle"/>
    <property type="evidence" value="ECO:0007669"/>
    <property type="project" value="UniProtKB-UniRule"/>
</dbReference>
<dbReference type="InterPro" id="IPR003593">
    <property type="entry name" value="AAA+_ATPase"/>
</dbReference>
<proteinExistence type="inferred from homology"/>
<sequence>MLDNLSSRLSGVVKTLRGQARLTESNIQDALREVRMALLEADVALPVVKQFINDVKVRALGHEVIGSLSPGQAAIGVVYEELTKLMGAQNDALNLAAVPPAVVLMAGLQGAGKTTTSGKLAKLLKESQKKKVLLVSTDVYRPAAIEQLKTLAAQLEVEWFPSEVGQKPEAIALAALDHAKRHFHDVLIVDTAGRLAIDEAMMAEIKALHASVKPVETLFVVDAMQGQDAVNTAQAFNEALPLTGVILTKLDGDSRGGAALSVRHVTGKPIKFIGVGEKLSGLEPFYPDRMASRVLGMGDVLSLIEDVQKTVDQEEALKMMKKVKSGKGFDLEDFKSQIQQMKKMGGVNALMDKLPGQLSQMAAGNPQVSDKSVSRLEGIINSMTPAERKNPDLIKASRKRRIALGAGVQVQEVNRLLKQFEDMQKMMKMFSKGGMGKMMRAMQGMKGMLPGM</sequence>
<dbReference type="AlphaFoldDB" id="A0A1I4ZPP2"/>